<organism evidence="8">
    <name type="scientific">Oryza barthii</name>
    <dbReference type="NCBI Taxonomy" id="65489"/>
    <lineage>
        <taxon>Eukaryota</taxon>
        <taxon>Viridiplantae</taxon>
        <taxon>Streptophyta</taxon>
        <taxon>Embryophyta</taxon>
        <taxon>Tracheophyta</taxon>
        <taxon>Spermatophyta</taxon>
        <taxon>Magnoliopsida</taxon>
        <taxon>Liliopsida</taxon>
        <taxon>Poales</taxon>
        <taxon>Poaceae</taxon>
        <taxon>BOP clade</taxon>
        <taxon>Oryzoideae</taxon>
        <taxon>Oryzeae</taxon>
        <taxon>Oryzinae</taxon>
        <taxon>Oryza</taxon>
    </lineage>
</organism>
<feature type="signal peptide" evidence="6">
    <location>
        <begin position="1"/>
        <end position="36"/>
    </location>
</feature>
<evidence type="ECO:0000259" key="7">
    <source>
        <dbReference type="Pfam" id="PF26410"/>
    </source>
</evidence>
<feature type="chain" id="PRO_5002264067" description="mannan endo-1,4-beta-mannosidase" evidence="6">
    <location>
        <begin position="37"/>
        <end position="374"/>
    </location>
</feature>
<dbReference type="EC" id="3.2.1.78" evidence="3"/>
<accession>A0A0D3HQP6</accession>
<dbReference type="Gene3D" id="3.20.20.80">
    <property type="entry name" value="Glycosidases"/>
    <property type="match status" value="2"/>
</dbReference>
<dbReference type="PaxDb" id="65489-OBART12G00900.1"/>
<dbReference type="SUPFAM" id="SSF51445">
    <property type="entry name" value="(Trans)glycosidases"/>
    <property type="match status" value="1"/>
</dbReference>
<feature type="domain" description="Glycoside hydrolase family 5" evidence="7">
    <location>
        <begin position="44"/>
        <end position="175"/>
    </location>
</feature>
<evidence type="ECO:0000313" key="8">
    <source>
        <dbReference type="EnsemblPlants" id="OBART12G00900.1"/>
    </source>
</evidence>
<keyword evidence="5" id="KW-0326">Glycosidase</keyword>
<keyword evidence="9" id="KW-1185">Reference proteome</keyword>
<dbReference type="GO" id="GO:0016985">
    <property type="term" value="F:mannan endo-1,4-beta-mannosidase activity"/>
    <property type="evidence" value="ECO:0007669"/>
    <property type="project" value="UniProtKB-EC"/>
</dbReference>
<dbReference type="EnsemblPlants" id="OBART12G00900.1">
    <property type="protein sequence ID" value="OBART12G00900.1"/>
    <property type="gene ID" value="OBART12G00900"/>
</dbReference>
<evidence type="ECO:0000256" key="1">
    <source>
        <dbReference type="ARBA" id="ARBA00001678"/>
    </source>
</evidence>
<evidence type="ECO:0000256" key="3">
    <source>
        <dbReference type="ARBA" id="ARBA00012706"/>
    </source>
</evidence>
<reference evidence="8" key="2">
    <citation type="submission" date="2015-03" db="UniProtKB">
        <authorList>
            <consortium name="EnsemblPlants"/>
        </authorList>
    </citation>
    <scope>IDENTIFICATION</scope>
</reference>
<keyword evidence="4" id="KW-0378">Hydrolase</keyword>
<dbReference type="InterPro" id="IPR045053">
    <property type="entry name" value="MAN-like"/>
</dbReference>
<evidence type="ECO:0000256" key="5">
    <source>
        <dbReference type="ARBA" id="ARBA00023295"/>
    </source>
</evidence>
<keyword evidence="6" id="KW-0732">Signal</keyword>
<protein>
    <recommendedName>
        <fullName evidence="3">mannan endo-1,4-beta-mannosidase</fullName>
        <ecNumber evidence="3">3.2.1.78</ecNumber>
    </recommendedName>
</protein>
<dbReference type="Gramene" id="OBART12G00900.1">
    <property type="protein sequence ID" value="OBART12G00900.1"/>
    <property type="gene ID" value="OBART12G00900"/>
</dbReference>
<dbReference type="eggNOG" id="ENOG502RDYC">
    <property type="taxonomic scope" value="Eukaryota"/>
</dbReference>
<dbReference type="InterPro" id="IPR001547">
    <property type="entry name" value="Glyco_hydro_5"/>
</dbReference>
<evidence type="ECO:0000313" key="9">
    <source>
        <dbReference type="Proteomes" id="UP000026960"/>
    </source>
</evidence>
<sequence length="374" mass="42324">MGMCPIPPSWSAATPRLPLHHHLLLLLALASDMEDAHHHHHHTMVERSGTQLWASGRPFIIHGFNTYWLMSFAADQATRPRVTAAIAEAAEAGLNVCRTWAFSDGGYRALQTVPFHYDEDVFQALDFVVSEAKRHNMRLILSLCNNWEDYGGKAQYVRWGKEAGLDLTSEDDFFFDPTIKSYYKAFVEAWIEEMASYVKSIDLVHLLEIGIEGFYGLSTPELLPVNPDEYSGHAGTDFIRNHQAPRIDLASIHVYSDTWLPHSIKENHLQFVDKWMQQHIHDAANLLGMPIVVGEFGVSVKDGKFGNEFREDFMKTVYRIFLSSWKEGVIGGGCLLWQLFPEGAEHMDDGYAVIFAKSPSTLSLLANHLRCLEC</sequence>
<evidence type="ECO:0000256" key="6">
    <source>
        <dbReference type="SAM" id="SignalP"/>
    </source>
</evidence>
<dbReference type="Pfam" id="PF26410">
    <property type="entry name" value="GH5_mannosidase"/>
    <property type="match status" value="2"/>
</dbReference>
<dbReference type="AlphaFoldDB" id="A0A0D3HQP6"/>
<evidence type="ECO:0000256" key="2">
    <source>
        <dbReference type="ARBA" id="ARBA00005641"/>
    </source>
</evidence>
<reference evidence="8" key="1">
    <citation type="journal article" date="2009" name="Rice">
        <title>De Novo Next Generation Sequencing of Plant Genomes.</title>
        <authorList>
            <person name="Rounsley S."/>
            <person name="Marri P.R."/>
            <person name="Yu Y."/>
            <person name="He R."/>
            <person name="Sisneros N."/>
            <person name="Goicoechea J.L."/>
            <person name="Lee S.J."/>
            <person name="Angelova A."/>
            <person name="Kudrna D."/>
            <person name="Luo M."/>
            <person name="Affourtit J."/>
            <person name="Desany B."/>
            <person name="Knight J."/>
            <person name="Niazi F."/>
            <person name="Egholm M."/>
            <person name="Wing R.A."/>
        </authorList>
    </citation>
    <scope>NUCLEOTIDE SEQUENCE [LARGE SCALE GENOMIC DNA]</scope>
    <source>
        <strain evidence="8">cv. IRGC 105608</strain>
    </source>
</reference>
<evidence type="ECO:0000256" key="4">
    <source>
        <dbReference type="ARBA" id="ARBA00022801"/>
    </source>
</evidence>
<dbReference type="PANTHER" id="PTHR31451:SF46">
    <property type="entry name" value="MANNAN ENDO-1,4-BETA-MANNOSIDASE 8"/>
    <property type="match status" value="1"/>
</dbReference>
<comment type="similarity">
    <text evidence="2">Belongs to the glycosyl hydrolase 5 (cellulase A) family.</text>
</comment>
<feature type="domain" description="Glycoside hydrolase family 5" evidence="7">
    <location>
        <begin position="187"/>
        <end position="337"/>
    </location>
</feature>
<dbReference type="Proteomes" id="UP000026960">
    <property type="component" value="Chromosome 12"/>
</dbReference>
<dbReference type="InterPro" id="IPR017853">
    <property type="entry name" value="GH"/>
</dbReference>
<proteinExistence type="inferred from homology"/>
<dbReference type="PANTHER" id="PTHR31451">
    <property type="match status" value="1"/>
</dbReference>
<comment type="catalytic activity">
    <reaction evidence="1">
        <text>Random hydrolysis of (1-&gt;4)-beta-D-mannosidic linkages in mannans, galactomannans and glucomannans.</text>
        <dbReference type="EC" id="3.2.1.78"/>
    </reaction>
</comment>
<dbReference type="HOGENOM" id="CLU_031603_0_0_1"/>
<name>A0A0D3HQP6_9ORYZ</name>